<protein>
    <recommendedName>
        <fullName evidence="4">KTSC domain-containing protein</fullName>
    </recommendedName>
</protein>
<proteinExistence type="predicted"/>
<accession>A0ABU7WQ80</accession>
<gene>
    <name evidence="2" type="ORF">RB636_10805</name>
</gene>
<dbReference type="Proteomes" id="UP001348265">
    <property type="component" value="Unassembled WGS sequence"/>
</dbReference>
<organism evidence="2 3">
    <name type="scientific">Streptomyces chrestomyceticus</name>
    <dbReference type="NCBI Taxonomy" id="68185"/>
    <lineage>
        <taxon>Bacteria</taxon>
        <taxon>Bacillati</taxon>
        <taxon>Actinomycetota</taxon>
        <taxon>Actinomycetes</taxon>
        <taxon>Kitasatosporales</taxon>
        <taxon>Streptomycetaceae</taxon>
        <taxon>Streptomyces</taxon>
    </lineage>
</organism>
<evidence type="ECO:0000313" key="2">
    <source>
        <dbReference type="EMBL" id="MEF3113683.1"/>
    </source>
</evidence>
<comment type="caution">
    <text evidence="2">The sequence shown here is derived from an EMBL/GenBank/DDBJ whole genome shotgun (WGS) entry which is preliminary data.</text>
</comment>
<sequence length="95" mass="10487">MAFDAANATFGAKYGYRVVASGSHHEMFRRRAPDWLTGPAFQQVAAAAAPRGYEFRGRVLERTESAAEQERTSGAPRLSSAEHLPEDSESEWEEA</sequence>
<evidence type="ECO:0000256" key="1">
    <source>
        <dbReference type="SAM" id="MobiDB-lite"/>
    </source>
</evidence>
<dbReference type="RefSeq" id="WP_331786287.1">
    <property type="nucleotide sequence ID" value="NZ_JAVFKM010000004.1"/>
</dbReference>
<feature type="compositionally biased region" description="Basic and acidic residues" evidence="1">
    <location>
        <begin position="60"/>
        <end position="71"/>
    </location>
</feature>
<dbReference type="EMBL" id="JAVFKM010000004">
    <property type="protein sequence ID" value="MEF3113683.1"/>
    <property type="molecule type" value="Genomic_DNA"/>
</dbReference>
<reference evidence="2 3" key="1">
    <citation type="submission" date="2023-08" db="EMBL/GenBank/DDBJ databases">
        <authorList>
            <person name="Sharma P."/>
            <person name="Verma V."/>
            <person name="Mohan M.K."/>
            <person name="Dubey A.K."/>
        </authorList>
    </citation>
    <scope>NUCLEOTIDE SEQUENCE [LARGE SCALE GENOMIC DNA]</scope>
    <source>
        <strain evidence="2 3">ADP4</strain>
    </source>
</reference>
<evidence type="ECO:0000313" key="3">
    <source>
        <dbReference type="Proteomes" id="UP001348265"/>
    </source>
</evidence>
<evidence type="ECO:0008006" key="4">
    <source>
        <dbReference type="Google" id="ProtNLM"/>
    </source>
</evidence>
<feature type="region of interest" description="Disordered" evidence="1">
    <location>
        <begin position="60"/>
        <end position="95"/>
    </location>
</feature>
<name>A0ABU7WQ80_9ACTN</name>
<keyword evidence="3" id="KW-1185">Reference proteome</keyword>